<gene>
    <name evidence="3" type="ORF">ONB1V03_LOCUS21968</name>
</gene>
<dbReference type="InterPro" id="IPR052774">
    <property type="entry name" value="Celegans_DevNeuronal_Protein"/>
</dbReference>
<reference evidence="3" key="1">
    <citation type="submission" date="2020-11" db="EMBL/GenBank/DDBJ databases">
        <authorList>
            <person name="Tran Van P."/>
        </authorList>
    </citation>
    <scope>NUCLEOTIDE SEQUENCE</scope>
</reference>
<proteinExistence type="predicted"/>
<dbReference type="Gene3D" id="3.50.4.10">
    <property type="entry name" value="Hepatocyte Growth Factor"/>
    <property type="match status" value="1"/>
</dbReference>
<dbReference type="PROSITE" id="PS51034">
    <property type="entry name" value="ZP_2"/>
    <property type="match status" value="1"/>
</dbReference>
<dbReference type="EMBL" id="OC960671">
    <property type="protein sequence ID" value="CAD7665411.1"/>
    <property type="molecule type" value="Genomic_DNA"/>
</dbReference>
<dbReference type="PANTHER" id="PTHR47327">
    <property type="entry name" value="FI18240P1-RELATED"/>
    <property type="match status" value="1"/>
</dbReference>
<dbReference type="CDD" id="cd01099">
    <property type="entry name" value="PAN_AP_HGF"/>
    <property type="match status" value="1"/>
</dbReference>
<feature type="non-terminal residue" evidence="3">
    <location>
        <position position="211"/>
    </location>
</feature>
<dbReference type="Pfam" id="PF00024">
    <property type="entry name" value="PAN_1"/>
    <property type="match status" value="1"/>
</dbReference>
<feature type="domain" description="ZP" evidence="2">
    <location>
        <begin position="87"/>
        <end position="211"/>
    </location>
</feature>
<dbReference type="PANTHER" id="PTHR47327:SF9">
    <property type="entry name" value="NO MECHANORECEPTOR POTENTIAL A, ISOFORM A"/>
    <property type="match status" value="1"/>
</dbReference>
<evidence type="ECO:0000313" key="3">
    <source>
        <dbReference type="EMBL" id="CAD7665411.1"/>
    </source>
</evidence>
<protein>
    <submittedName>
        <fullName evidence="3">Uncharacterized protein</fullName>
    </submittedName>
</protein>
<evidence type="ECO:0000259" key="2">
    <source>
        <dbReference type="PROSITE" id="PS51034"/>
    </source>
</evidence>
<feature type="non-terminal residue" evidence="3">
    <location>
        <position position="1"/>
    </location>
</feature>
<sequence length="211" mass="23886">VRADRIEDCERACTETRDFVCKSFNFRAFFPDNCELSHFDSKEFKYDNPAYFEHNSQYDYYERSDMSAGPGPGPASASADCMEVTQTCTPEGMEFSLRTSEAFYGRIYTYGFYDSCFFDGNGGTTSVLRISRANGFPRCGTQQYGDAMTNIVVVQFNDYVQTSRDKKYNLTCYFSGPGEAVVTSNYLDTKTDGRHPTQIEHLPAQNILTSN</sequence>
<organism evidence="3">
    <name type="scientific">Oppiella nova</name>
    <dbReference type="NCBI Taxonomy" id="334625"/>
    <lineage>
        <taxon>Eukaryota</taxon>
        <taxon>Metazoa</taxon>
        <taxon>Ecdysozoa</taxon>
        <taxon>Arthropoda</taxon>
        <taxon>Chelicerata</taxon>
        <taxon>Arachnida</taxon>
        <taxon>Acari</taxon>
        <taxon>Acariformes</taxon>
        <taxon>Sarcoptiformes</taxon>
        <taxon>Oribatida</taxon>
        <taxon>Brachypylina</taxon>
        <taxon>Oppioidea</taxon>
        <taxon>Oppiidae</taxon>
        <taxon>Oppiella</taxon>
    </lineage>
</organism>
<evidence type="ECO:0000313" key="4">
    <source>
        <dbReference type="Proteomes" id="UP000728032"/>
    </source>
</evidence>
<evidence type="ECO:0000259" key="1">
    <source>
        <dbReference type="PROSITE" id="PS50948"/>
    </source>
</evidence>
<dbReference type="PROSITE" id="PS50948">
    <property type="entry name" value="PAN"/>
    <property type="match status" value="1"/>
</dbReference>
<dbReference type="OrthoDB" id="6423981at2759"/>
<keyword evidence="4" id="KW-1185">Reference proteome</keyword>
<accession>A0A7R9R0J2</accession>
<feature type="domain" description="Apple" evidence="1">
    <location>
        <begin position="1"/>
        <end position="65"/>
    </location>
</feature>
<name>A0A7R9R0J2_9ACAR</name>
<dbReference type="SUPFAM" id="SSF57414">
    <property type="entry name" value="Hairpin loop containing domain-like"/>
    <property type="match status" value="1"/>
</dbReference>
<dbReference type="Proteomes" id="UP000728032">
    <property type="component" value="Unassembled WGS sequence"/>
</dbReference>
<dbReference type="InterPro" id="IPR003609">
    <property type="entry name" value="Pan_app"/>
</dbReference>
<dbReference type="AlphaFoldDB" id="A0A7R9R0J2"/>
<dbReference type="EMBL" id="CAJPVJ010045846">
    <property type="protein sequence ID" value="CAG2182547.1"/>
    <property type="molecule type" value="Genomic_DNA"/>
</dbReference>
<dbReference type="InterPro" id="IPR056953">
    <property type="entry name" value="CUT_N"/>
</dbReference>
<dbReference type="GO" id="GO:0009653">
    <property type="term" value="P:anatomical structure morphogenesis"/>
    <property type="evidence" value="ECO:0007669"/>
    <property type="project" value="TreeGrafter"/>
</dbReference>
<dbReference type="InterPro" id="IPR001507">
    <property type="entry name" value="ZP_dom"/>
</dbReference>
<dbReference type="Pfam" id="PF25057">
    <property type="entry name" value="CUT_N"/>
    <property type="match status" value="1"/>
</dbReference>